<dbReference type="AlphaFoldDB" id="A0ABD1IB05"/>
<feature type="domain" description="RRM" evidence="6">
    <location>
        <begin position="93"/>
        <end position="164"/>
    </location>
</feature>
<dbReference type="GO" id="GO:0006397">
    <property type="term" value="P:mRNA processing"/>
    <property type="evidence" value="ECO:0007669"/>
    <property type="project" value="UniProtKB-KW"/>
</dbReference>
<dbReference type="PROSITE" id="PS50102">
    <property type="entry name" value="RRM"/>
    <property type="match status" value="2"/>
</dbReference>
<evidence type="ECO:0000313" key="7">
    <source>
        <dbReference type="EMBL" id="KAL1565905.1"/>
    </source>
</evidence>
<keyword evidence="1" id="KW-0507">mRNA processing</keyword>
<gene>
    <name evidence="7" type="ORF">AAHA92_01579</name>
</gene>
<protein>
    <submittedName>
        <fullName evidence="7">Serine/arginine-rich splicing factor RS31-like</fullName>
    </submittedName>
</protein>
<keyword evidence="4" id="KW-0694">RNA-binding</keyword>
<feature type="compositionally biased region" description="Basic and acidic residues" evidence="5">
    <location>
        <begin position="164"/>
        <end position="173"/>
    </location>
</feature>
<evidence type="ECO:0000256" key="2">
    <source>
        <dbReference type="ARBA" id="ARBA00022728"/>
    </source>
</evidence>
<dbReference type="InterPro" id="IPR000504">
    <property type="entry name" value="RRM_dom"/>
</dbReference>
<keyword evidence="2" id="KW-0747">Spliceosome</keyword>
<accession>A0ABD1IB05</accession>
<dbReference type="Pfam" id="PF00076">
    <property type="entry name" value="RRM_1"/>
    <property type="match status" value="2"/>
</dbReference>
<evidence type="ECO:0000256" key="4">
    <source>
        <dbReference type="PROSITE-ProRule" id="PRU00176"/>
    </source>
</evidence>
<proteinExistence type="predicted"/>
<feature type="region of interest" description="Disordered" evidence="5">
    <location>
        <begin position="164"/>
        <end position="233"/>
    </location>
</feature>
<comment type="caution">
    <text evidence="7">The sequence shown here is derived from an EMBL/GenBank/DDBJ whole genome shotgun (WGS) entry which is preliminary data.</text>
</comment>
<dbReference type="InterPro" id="IPR050907">
    <property type="entry name" value="SRSF"/>
</dbReference>
<name>A0ABD1IB05_SALDI</name>
<dbReference type="GO" id="GO:0003723">
    <property type="term" value="F:RNA binding"/>
    <property type="evidence" value="ECO:0007669"/>
    <property type="project" value="UniProtKB-UniRule"/>
</dbReference>
<dbReference type="InterPro" id="IPR035979">
    <property type="entry name" value="RBD_domain_sf"/>
</dbReference>
<dbReference type="Gene3D" id="3.30.70.330">
    <property type="match status" value="2"/>
</dbReference>
<dbReference type="SMART" id="SM00360">
    <property type="entry name" value="RRM"/>
    <property type="match status" value="2"/>
</dbReference>
<feature type="domain" description="RRM" evidence="6">
    <location>
        <begin position="2"/>
        <end position="77"/>
    </location>
</feature>
<reference evidence="7 8" key="1">
    <citation type="submission" date="2024-06" db="EMBL/GenBank/DDBJ databases">
        <title>A chromosome level genome sequence of Diviner's sage (Salvia divinorum).</title>
        <authorList>
            <person name="Ford S.A."/>
            <person name="Ro D.-K."/>
            <person name="Ness R.W."/>
            <person name="Phillips M.A."/>
        </authorList>
    </citation>
    <scope>NUCLEOTIDE SEQUENCE [LARGE SCALE GENOMIC DNA]</scope>
    <source>
        <strain evidence="7">SAF-2024a</strain>
        <tissue evidence="7">Leaf</tissue>
    </source>
</reference>
<keyword evidence="8" id="KW-1185">Reference proteome</keyword>
<sequence length="233" mass="26234">MRMVFCGNIGYEARQSDVENLFSQYGSDVHLEMKSGCAFVYFEDENDAENAIRDLNGHVPSEPVFRRRKLVVEWGKRDRGSHGGSGSNPIPNRTLFVTNFDPIRTHYRNIQGHFEPYGKILSVRIYPEYVFVHFETQENATKALECTHLSTLLDKVIRVEYASRRDDNEKSSCDDPSSPRPMSPDPARASPVYDRCDGPSNPRTMSPDPARASPVYDGCDGPSNPRAMSPDPA</sequence>
<keyword evidence="3" id="KW-0508">mRNA splicing</keyword>
<evidence type="ECO:0000256" key="3">
    <source>
        <dbReference type="ARBA" id="ARBA00023187"/>
    </source>
</evidence>
<dbReference type="SUPFAM" id="SSF54928">
    <property type="entry name" value="RNA-binding domain, RBD"/>
    <property type="match status" value="1"/>
</dbReference>
<dbReference type="EMBL" id="JBEAFC010000002">
    <property type="protein sequence ID" value="KAL1565905.1"/>
    <property type="molecule type" value="Genomic_DNA"/>
</dbReference>
<dbReference type="Proteomes" id="UP001567538">
    <property type="component" value="Unassembled WGS sequence"/>
</dbReference>
<dbReference type="GO" id="GO:0008380">
    <property type="term" value="P:RNA splicing"/>
    <property type="evidence" value="ECO:0007669"/>
    <property type="project" value="UniProtKB-KW"/>
</dbReference>
<evidence type="ECO:0000256" key="5">
    <source>
        <dbReference type="SAM" id="MobiDB-lite"/>
    </source>
</evidence>
<evidence type="ECO:0000313" key="8">
    <source>
        <dbReference type="Proteomes" id="UP001567538"/>
    </source>
</evidence>
<evidence type="ECO:0000256" key="1">
    <source>
        <dbReference type="ARBA" id="ARBA00022664"/>
    </source>
</evidence>
<organism evidence="7 8">
    <name type="scientific">Salvia divinorum</name>
    <name type="common">Maria pastora</name>
    <name type="synonym">Diviner's sage</name>
    <dbReference type="NCBI Taxonomy" id="28513"/>
    <lineage>
        <taxon>Eukaryota</taxon>
        <taxon>Viridiplantae</taxon>
        <taxon>Streptophyta</taxon>
        <taxon>Embryophyta</taxon>
        <taxon>Tracheophyta</taxon>
        <taxon>Spermatophyta</taxon>
        <taxon>Magnoliopsida</taxon>
        <taxon>eudicotyledons</taxon>
        <taxon>Gunneridae</taxon>
        <taxon>Pentapetalae</taxon>
        <taxon>asterids</taxon>
        <taxon>lamiids</taxon>
        <taxon>Lamiales</taxon>
        <taxon>Lamiaceae</taxon>
        <taxon>Nepetoideae</taxon>
        <taxon>Mentheae</taxon>
        <taxon>Salviinae</taxon>
        <taxon>Salvia</taxon>
        <taxon>Salvia subgen. Calosphace</taxon>
    </lineage>
</organism>
<dbReference type="PANTHER" id="PTHR23147">
    <property type="entry name" value="SERINE/ARGININE RICH SPLICING FACTOR"/>
    <property type="match status" value="1"/>
</dbReference>
<evidence type="ECO:0000259" key="6">
    <source>
        <dbReference type="PROSITE" id="PS50102"/>
    </source>
</evidence>
<dbReference type="InterPro" id="IPR012677">
    <property type="entry name" value="Nucleotide-bd_a/b_plait_sf"/>
</dbReference>
<dbReference type="GO" id="GO:0005681">
    <property type="term" value="C:spliceosomal complex"/>
    <property type="evidence" value="ECO:0007669"/>
    <property type="project" value="UniProtKB-KW"/>
</dbReference>